<feature type="chain" id="PRO_5040279810" evidence="1">
    <location>
        <begin position="21"/>
        <end position="232"/>
    </location>
</feature>
<feature type="signal peptide" evidence="1">
    <location>
        <begin position="1"/>
        <end position="20"/>
    </location>
</feature>
<dbReference type="AlphaFoldDB" id="A0A9P0A3Q1"/>
<keyword evidence="3" id="KW-1185">Reference proteome</keyword>
<proteinExistence type="predicted"/>
<sequence length="232" mass="25670">MVSKVALAFSATLVLLLIQARRCTEDSKHDQVEQDLQTLSEYGKDDTGARINASRRLMKSALRRILSADNCTTVNSLRDRALMYLSRDEEDFLSQAQDTICMGLCFLSRHTESITNKNCTKASNIESSAETGNETISPISDDSSECHLLDEKNKATDVLTEVLRDYEADLMRNQVVFEAAIDAILNALAVSEGLVVELKGGHRNPQTRRGVEETLRIALGLNNIFECPATAE</sequence>
<dbReference type="KEGG" id="btab:109033681"/>
<reference evidence="2" key="1">
    <citation type="submission" date="2021-12" db="EMBL/GenBank/DDBJ databases">
        <authorList>
            <person name="King R."/>
        </authorList>
    </citation>
    <scope>NUCLEOTIDE SEQUENCE</scope>
</reference>
<evidence type="ECO:0000313" key="2">
    <source>
        <dbReference type="EMBL" id="CAH0383623.1"/>
    </source>
</evidence>
<evidence type="ECO:0000256" key="1">
    <source>
        <dbReference type="SAM" id="SignalP"/>
    </source>
</evidence>
<name>A0A9P0A3Q1_BEMTA</name>
<organism evidence="2 3">
    <name type="scientific">Bemisia tabaci</name>
    <name type="common">Sweetpotato whitefly</name>
    <name type="synonym">Aleurodes tabaci</name>
    <dbReference type="NCBI Taxonomy" id="7038"/>
    <lineage>
        <taxon>Eukaryota</taxon>
        <taxon>Metazoa</taxon>
        <taxon>Ecdysozoa</taxon>
        <taxon>Arthropoda</taxon>
        <taxon>Hexapoda</taxon>
        <taxon>Insecta</taxon>
        <taxon>Pterygota</taxon>
        <taxon>Neoptera</taxon>
        <taxon>Paraneoptera</taxon>
        <taxon>Hemiptera</taxon>
        <taxon>Sternorrhyncha</taxon>
        <taxon>Aleyrodoidea</taxon>
        <taxon>Aleyrodidae</taxon>
        <taxon>Aleyrodinae</taxon>
        <taxon>Bemisia</taxon>
    </lineage>
</organism>
<keyword evidence="1" id="KW-0732">Signal</keyword>
<evidence type="ECO:0000313" key="3">
    <source>
        <dbReference type="Proteomes" id="UP001152759"/>
    </source>
</evidence>
<protein>
    <submittedName>
        <fullName evidence="2">Uncharacterized protein</fullName>
    </submittedName>
</protein>
<accession>A0A9P0A3Q1</accession>
<dbReference type="EMBL" id="OU963871">
    <property type="protein sequence ID" value="CAH0383623.1"/>
    <property type="molecule type" value="Genomic_DNA"/>
</dbReference>
<dbReference type="Proteomes" id="UP001152759">
    <property type="component" value="Chromosome 10"/>
</dbReference>
<gene>
    <name evidence="2" type="ORF">BEMITA_LOCUS3059</name>
</gene>